<dbReference type="GO" id="GO:0006508">
    <property type="term" value="P:proteolysis"/>
    <property type="evidence" value="ECO:0007669"/>
    <property type="project" value="UniProtKB-KW"/>
</dbReference>
<accession>A0A7T0BVV0</accession>
<keyword evidence="2" id="KW-0378">Hydrolase</keyword>
<dbReference type="InterPro" id="IPR036034">
    <property type="entry name" value="PDZ_sf"/>
</dbReference>
<evidence type="ECO:0000313" key="4">
    <source>
        <dbReference type="EMBL" id="QPJ61952.1"/>
    </source>
</evidence>
<evidence type="ECO:0000313" key="5">
    <source>
        <dbReference type="Proteomes" id="UP000594688"/>
    </source>
</evidence>
<dbReference type="SUPFAM" id="SSF50494">
    <property type="entry name" value="Trypsin-like serine proteases"/>
    <property type="match status" value="1"/>
</dbReference>
<dbReference type="SUPFAM" id="SSF50156">
    <property type="entry name" value="PDZ domain-like"/>
    <property type="match status" value="1"/>
</dbReference>
<dbReference type="KEGG" id="nli:G3M70_08725"/>
<name>A0A7T0BVV0_9BACT</name>
<organism evidence="4 5">
    <name type="scientific">Candidatus Nitronauta litoralis</name>
    <dbReference type="NCBI Taxonomy" id="2705533"/>
    <lineage>
        <taxon>Bacteria</taxon>
        <taxon>Pseudomonadati</taxon>
        <taxon>Nitrospinota/Tectimicrobiota group</taxon>
        <taxon>Nitrospinota</taxon>
        <taxon>Nitrospinia</taxon>
        <taxon>Nitrospinales</taxon>
        <taxon>Nitrospinaceae</taxon>
        <taxon>Candidatus Nitronauta</taxon>
    </lineage>
</organism>
<reference evidence="4 5" key="1">
    <citation type="submission" date="2020-02" db="EMBL/GenBank/DDBJ databases">
        <title>Genomic and physiological characterization of two novel Nitrospinaceae genera.</title>
        <authorList>
            <person name="Mueller A.J."/>
            <person name="Jung M.-Y."/>
            <person name="Strachan C.R."/>
            <person name="Herbold C.W."/>
            <person name="Kirkegaard R.H."/>
            <person name="Daims H."/>
        </authorList>
    </citation>
    <scope>NUCLEOTIDE SEQUENCE [LARGE SCALE GENOMIC DNA]</scope>
    <source>
        <strain evidence="4">EB</strain>
    </source>
</reference>
<dbReference type="SMART" id="SM00228">
    <property type="entry name" value="PDZ"/>
    <property type="match status" value="1"/>
</dbReference>
<dbReference type="InterPro" id="IPR051201">
    <property type="entry name" value="Chloro_Bact_Ser_Proteases"/>
</dbReference>
<proteinExistence type="predicted"/>
<dbReference type="InterPro" id="IPR001940">
    <property type="entry name" value="Peptidase_S1C"/>
</dbReference>
<gene>
    <name evidence="4" type="ORF">G3M70_08725</name>
</gene>
<dbReference type="GO" id="GO:0004252">
    <property type="term" value="F:serine-type endopeptidase activity"/>
    <property type="evidence" value="ECO:0007669"/>
    <property type="project" value="InterPro"/>
</dbReference>
<dbReference type="PRINTS" id="PR00834">
    <property type="entry name" value="PROTEASES2C"/>
</dbReference>
<dbReference type="Proteomes" id="UP000594688">
    <property type="component" value="Chromosome"/>
</dbReference>
<dbReference type="PROSITE" id="PS50106">
    <property type="entry name" value="PDZ"/>
    <property type="match status" value="1"/>
</dbReference>
<sequence>MFLAKQQYYQSAAILITALIMNACSVANNPKAPTKKLVSEDAEVFDKRFRKINIEDIDLSNFWDEDPASSEEREPIIISNSTYTELLDEVKSGVVNIYTLKLEEHDIRFGLSPNDILPLRIPLLSDLIDVVPWKVPLPQQSQGISLGSGFIINEEGYILTNAHVAANATEIRVVLSGDDQQIPARIIGMDPITDTALLKAEAGFPLQALPLGDSDALKVGEMVIAIGNPLGLTHTMTSGLISAKQRVIPGQGGQVLDFLQTDSAINPGSSGGPLINLYGEVIGVNTAIISDAQLVGFAIPMNTVKEVMPLLITGQTGRGWFGAAGIPLTTKDAVRLNYPDSSGILIHEVSEKSPAQKAGLQKDDIIIELNGQTMDDFLLFRRKLLGLTPGKTILLGIFREGEIIDIEAILVKKPEES</sequence>
<dbReference type="PANTHER" id="PTHR43343">
    <property type="entry name" value="PEPTIDASE S12"/>
    <property type="match status" value="1"/>
</dbReference>
<dbReference type="InterPro" id="IPR001478">
    <property type="entry name" value="PDZ"/>
</dbReference>
<feature type="domain" description="PDZ" evidence="3">
    <location>
        <begin position="322"/>
        <end position="376"/>
    </location>
</feature>
<dbReference type="Pfam" id="PF13180">
    <property type="entry name" value="PDZ_2"/>
    <property type="match status" value="1"/>
</dbReference>
<dbReference type="PANTHER" id="PTHR43343:SF3">
    <property type="entry name" value="PROTEASE DO-LIKE 8, CHLOROPLASTIC"/>
    <property type="match status" value="1"/>
</dbReference>
<evidence type="ECO:0000256" key="2">
    <source>
        <dbReference type="ARBA" id="ARBA00022801"/>
    </source>
</evidence>
<keyword evidence="1 4" id="KW-0645">Protease</keyword>
<dbReference type="EMBL" id="CP048685">
    <property type="protein sequence ID" value="QPJ61952.1"/>
    <property type="molecule type" value="Genomic_DNA"/>
</dbReference>
<dbReference type="InterPro" id="IPR009003">
    <property type="entry name" value="Peptidase_S1_PA"/>
</dbReference>
<evidence type="ECO:0000259" key="3">
    <source>
        <dbReference type="PROSITE" id="PS50106"/>
    </source>
</evidence>
<dbReference type="Gene3D" id="2.30.42.10">
    <property type="match status" value="1"/>
</dbReference>
<dbReference type="Pfam" id="PF13365">
    <property type="entry name" value="Trypsin_2"/>
    <property type="match status" value="1"/>
</dbReference>
<dbReference type="Gene3D" id="2.40.10.120">
    <property type="match status" value="1"/>
</dbReference>
<dbReference type="AlphaFoldDB" id="A0A7T0BVV0"/>
<evidence type="ECO:0000256" key="1">
    <source>
        <dbReference type="ARBA" id="ARBA00022670"/>
    </source>
</evidence>
<protein>
    <submittedName>
        <fullName evidence="4">Trypsin-like serine protease</fullName>
    </submittedName>
</protein>